<protein>
    <recommendedName>
        <fullName evidence="2">MULE transposase domain-containing protein</fullName>
    </recommendedName>
</protein>
<evidence type="ECO:0000313" key="1">
    <source>
        <dbReference type="EMBL" id="ORE09141.1"/>
    </source>
</evidence>
<accession>A0A1X0RB35</accession>
<dbReference type="EMBL" id="KV921879">
    <property type="protein sequence ID" value="ORE09141.1"/>
    <property type="molecule type" value="Genomic_DNA"/>
</dbReference>
<evidence type="ECO:0008006" key="2">
    <source>
        <dbReference type="Google" id="ProtNLM"/>
    </source>
</evidence>
<dbReference type="VEuPathDB" id="FungiDB:BCV72DRAFT_303054"/>
<organism evidence="1">
    <name type="scientific">Rhizopus microsporus var. microsporus</name>
    <dbReference type="NCBI Taxonomy" id="86635"/>
    <lineage>
        <taxon>Eukaryota</taxon>
        <taxon>Fungi</taxon>
        <taxon>Fungi incertae sedis</taxon>
        <taxon>Mucoromycota</taxon>
        <taxon>Mucoromycotina</taxon>
        <taxon>Mucoromycetes</taxon>
        <taxon>Mucorales</taxon>
        <taxon>Mucorineae</taxon>
        <taxon>Rhizopodaceae</taxon>
        <taxon>Rhizopus</taxon>
    </lineage>
</organism>
<dbReference type="AlphaFoldDB" id="A0A1X0RB35"/>
<name>A0A1X0RB35_RHIZD</name>
<gene>
    <name evidence="1" type="ORF">BCV72DRAFT_303054</name>
</gene>
<sequence>MAHALILPPFLNFKFLKITIDVSAAEHAAITGVFGSAVSIQWCLFHVSRSWMDQIRKRVKLGSVSANNAVHRSMIAVLKSLMWESSTQMFNQKLLHFQQKLSVHMYFMTHFTQKYLIDDKFMHWSAAYQPQIFINMETNNYIENWHSQLKTNYIQRKRNIRLDRLIFILVDDVHADFMHNTAGMAANIGRMSSKTREARKRTIAAEGINELSLEAMAQKVYIDEEACYIVKSFTTEVVYGISIEQGMMTACNCIDFQRNKSVYCHDSNKRNATVYLRHYLEIDSSLRVHTMNKTTLIQNAVENNHIEAVTESSDVLQKYHRKLEVERMSC</sequence>
<dbReference type="Proteomes" id="UP000242414">
    <property type="component" value="Unassembled WGS sequence"/>
</dbReference>
<proteinExistence type="predicted"/>
<reference evidence="1" key="1">
    <citation type="journal article" date="2016" name="Proc. Natl. Acad. Sci. U.S.A.">
        <title>Lipid metabolic changes in an early divergent fungus govern the establishment of a mutualistic symbiosis with endobacteria.</title>
        <authorList>
            <person name="Lastovetsky O.A."/>
            <person name="Gaspar M.L."/>
            <person name="Mondo S.J."/>
            <person name="LaButti K.M."/>
            <person name="Sandor L."/>
            <person name="Grigoriev I.V."/>
            <person name="Henry S.A."/>
            <person name="Pawlowska T.E."/>
        </authorList>
    </citation>
    <scope>NUCLEOTIDE SEQUENCE [LARGE SCALE GENOMIC DNA]</scope>
    <source>
        <strain evidence="1">ATCC 52814</strain>
    </source>
</reference>
<dbReference type="PANTHER" id="PTHR33977:SF1">
    <property type="entry name" value="ZINC ION BINDING PROTEIN"/>
    <property type="match status" value="1"/>
</dbReference>
<dbReference type="PANTHER" id="PTHR33977">
    <property type="entry name" value="ZINC ION BINDING PROTEIN"/>
    <property type="match status" value="1"/>
</dbReference>
<dbReference type="OrthoDB" id="2430203at2759"/>